<reference evidence="1" key="1">
    <citation type="submission" date="2015-12" db="EMBL/GenBank/DDBJ databases">
        <title>Update maize B73 reference genome by single molecule sequencing technologies.</title>
        <authorList>
            <consortium name="Maize Genome Sequencing Project"/>
            <person name="Ware D."/>
        </authorList>
    </citation>
    <scope>NUCLEOTIDE SEQUENCE</scope>
    <source>
        <tissue evidence="1">Seedling</tissue>
    </source>
</reference>
<dbReference type="GO" id="GO:0008168">
    <property type="term" value="F:methyltransferase activity"/>
    <property type="evidence" value="ECO:0007669"/>
    <property type="project" value="UniProtKB-KW"/>
</dbReference>
<dbReference type="InterPro" id="IPR035979">
    <property type="entry name" value="RBD_domain_sf"/>
</dbReference>
<proteinExistence type="predicted"/>
<gene>
    <name evidence="1" type="ORF">ZEAMMB73_Zm00001d053971</name>
</gene>
<dbReference type="STRING" id="4577.A0A1D6QTZ1"/>
<name>A0A1D6QTZ1_MAIZE</name>
<dbReference type="SUPFAM" id="SSF54928">
    <property type="entry name" value="RNA-binding domain, RBD"/>
    <property type="match status" value="1"/>
</dbReference>
<dbReference type="eggNOG" id="ENOG502QT14">
    <property type="taxonomic scope" value="Eukaryota"/>
</dbReference>
<accession>A0A1D6QTZ1</accession>
<organism evidence="1">
    <name type="scientific">Zea mays</name>
    <name type="common">Maize</name>
    <dbReference type="NCBI Taxonomy" id="4577"/>
    <lineage>
        <taxon>Eukaryota</taxon>
        <taxon>Viridiplantae</taxon>
        <taxon>Streptophyta</taxon>
        <taxon>Embryophyta</taxon>
        <taxon>Tracheophyta</taxon>
        <taxon>Spermatophyta</taxon>
        <taxon>Magnoliopsida</taxon>
        <taxon>Liliopsida</taxon>
        <taxon>Poales</taxon>
        <taxon>Poaceae</taxon>
        <taxon>PACMAD clade</taxon>
        <taxon>Panicoideae</taxon>
        <taxon>Andropogonodae</taxon>
        <taxon>Andropogoneae</taxon>
        <taxon>Tripsacinae</taxon>
        <taxon>Zea</taxon>
    </lineage>
</organism>
<dbReference type="EMBL" id="CM000780">
    <property type="protein sequence ID" value="AQK60884.1"/>
    <property type="molecule type" value="Genomic_DNA"/>
</dbReference>
<dbReference type="Gene3D" id="2.170.270.10">
    <property type="entry name" value="SET domain"/>
    <property type="match status" value="1"/>
</dbReference>
<sequence>MALDRSITLLSDDAVVFLSGATYNTKKGGDDTGSSKPKGGGSFVPRHLRPGDTSSLLLGTTLATEGHILLLCCVNHVCHFRSCPMSWIRNPHKFRQVIDASIVYDPWTRESQGFGFVTMPCVKEAYRYIKYLNRFVMQDQVITAEKPLGLNFFDNLLSDIMPADLELSPTDKHIFIEELLLNALNKQVRSAEDSGGRRTLKMCLGMLKFMRNRSDQNFVAYRKVYPSWRWYEKQDGIEHIQSNSEDQAPEFYNIMLERSKGDRYGYDLVFVDAMHKANYASRICHSCNPNCEAK</sequence>
<dbReference type="GO" id="GO:0032259">
    <property type="term" value="P:methylation"/>
    <property type="evidence" value="ECO:0007669"/>
    <property type="project" value="UniProtKB-KW"/>
</dbReference>
<dbReference type="AlphaFoldDB" id="A0A1D6QTZ1"/>
<dbReference type="PANTHER" id="PTHR46655:SF1">
    <property type="entry name" value="HISTONE-LYSINE N-METHYLTRANSFERASE ATXR3"/>
    <property type="match status" value="1"/>
</dbReference>
<keyword evidence="1" id="KW-0808">Transferase</keyword>
<dbReference type="InParanoid" id="A0A1D6QTZ1"/>
<evidence type="ECO:0000313" key="1">
    <source>
        <dbReference type="EMBL" id="AQK60884.1"/>
    </source>
</evidence>
<dbReference type="GO" id="GO:0003676">
    <property type="term" value="F:nucleic acid binding"/>
    <property type="evidence" value="ECO:0007669"/>
    <property type="project" value="InterPro"/>
</dbReference>
<protein>
    <submittedName>
        <fullName evidence="1">Histone-lysine N-methyltransferase ATXR3</fullName>
    </submittedName>
</protein>
<dbReference type="InterPro" id="IPR012677">
    <property type="entry name" value="Nucleotide-bd_a/b_plait_sf"/>
</dbReference>
<dbReference type="SUPFAM" id="SSF82199">
    <property type="entry name" value="SET domain"/>
    <property type="match status" value="1"/>
</dbReference>
<dbReference type="Gene3D" id="3.30.70.330">
    <property type="match status" value="1"/>
</dbReference>
<dbReference type="InterPro" id="IPR046341">
    <property type="entry name" value="SET_dom_sf"/>
</dbReference>
<dbReference type="PANTHER" id="PTHR46655">
    <property type="entry name" value="HISTONE-LYSINE N-METHYLTRANSFERASE ATXR3"/>
    <property type="match status" value="1"/>
</dbReference>
<keyword evidence="1" id="KW-0489">Methyltransferase</keyword>
<dbReference type="PaxDb" id="4577-GRMZM2G123644_P01"/>